<gene>
    <name evidence="1" type="ordered locus">Ngar_c21170</name>
</gene>
<evidence type="ECO:0000313" key="2">
    <source>
        <dbReference type="Proteomes" id="UP000008037"/>
    </source>
</evidence>
<dbReference type="BioCyc" id="CNIT1237085:G1324-2115-MONOMER"/>
<protein>
    <submittedName>
        <fullName evidence="1">Uncharacterized protein</fullName>
    </submittedName>
</protein>
<dbReference type="KEGG" id="nga:Ngar_c21170"/>
<dbReference type="InParanoid" id="K0IIX8"/>
<accession>K0IIX8</accession>
<organism evidence="1 2">
    <name type="scientific">Nitrososphaera gargensis (strain Ga9.2)</name>
    <dbReference type="NCBI Taxonomy" id="1237085"/>
    <lineage>
        <taxon>Archaea</taxon>
        <taxon>Nitrososphaerota</taxon>
        <taxon>Nitrososphaeria</taxon>
        <taxon>Nitrososphaerales</taxon>
        <taxon>Nitrososphaeraceae</taxon>
        <taxon>Nitrososphaera</taxon>
    </lineage>
</organism>
<proteinExistence type="predicted"/>
<dbReference type="HOGENOM" id="CLU_2285137_0_0_2"/>
<name>K0IIX8_NITGG</name>
<dbReference type="AlphaFoldDB" id="K0IIX8"/>
<reference evidence="1 2" key="1">
    <citation type="journal article" date="2012" name="Environ. Microbiol.">
        <title>The genome of the ammonia-oxidizing Candidatus Nitrososphaera gargensis: insights into metabolic versatility and environmental adaptations.</title>
        <authorList>
            <person name="Spang A."/>
            <person name="Poehlein A."/>
            <person name="Offre P."/>
            <person name="Zumbragel S."/>
            <person name="Haider S."/>
            <person name="Rychlik N."/>
            <person name="Nowka B."/>
            <person name="Schmeisser C."/>
            <person name="Lebedeva E.V."/>
            <person name="Rattei T."/>
            <person name="Bohm C."/>
            <person name="Schmid M."/>
            <person name="Galushko A."/>
            <person name="Hatzenpichler R."/>
            <person name="Weinmaier T."/>
            <person name="Daniel R."/>
            <person name="Schleper C."/>
            <person name="Spieck E."/>
            <person name="Streit W."/>
            <person name="Wagner M."/>
        </authorList>
    </citation>
    <scope>NUCLEOTIDE SEQUENCE [LARGE SCALE GENOMIC DNA]</scope>
    <source>
        <strain evidence="2">Ga9.2</strain>
    </source>
</reference>
<dbReference type="Proteomes" id="UP000008037">
    <property type="component" value="Chromosome"/>
</dbReference>
<evidence type="ECO:0000313" key="1">
    <source>
        <dbReference type="EMBL" id="AFU59048.1"/>
    </source>
</evidence>
<keyword evidence="2" id="KW-1185">Reference proteome</keyword>
<sequence length="101" mass="11969">MNSIYWISSVSLPKAVIFLDRYRDHAKEFADHAKSLSKNKQESKLCDLISEKSNLLWFAYYEGVLTRQDLKKFTSLLDMEMKHFFYGNKSEIWADLFNLGY</sequence>
<dbReference type="EMBL" id="CP002408">
    <property type="protein sequence ID" value="AFU59048.1"/>
    <property type="molecule type" value="Genomic_DNA"/>
</dbReference>